<dbReference type="PANTHER" id="PTHR43226:SF1">
    <property type="entry name" value="XAA-PRO DIPEPTIDASE"/>
    <property type="match status" value="1"/>
</dbReference>
<dbReference type="PANTHER" id="PTHR43226">
    <property type="entry name" value="XAA-PRO AMINOPEPTIDASE 3"/>
    <property type="match status" value="1"/>
</dbReference>
<evidence type="ECO:0000256" key="2">
    <source>
        <dbReference type="ARBA" id="ARBA00008766"/>
    </source>
</evidence>
<evidence type="ECO:0000256" key="5">
    <source>
        <dbReference type="ARBA" id="ARBA00023211"/>
    </source>
</evidence>
<keyword evidence="5" id="KW-0464">Manganese</keyword>
<evidence type="ECO:0000313" key="9">
    <source>
        <dbReference type="Proteomes" id="UP001050691"/>
    </source>
</evidence>
<proteinExistence type="inferred from homology"/>
<evidence type="ECO:0000256" key="4">
    <source>
        <dbReference type="ARBA" id="ARBA00022801"/>
    </source>
</evidence>
<evidence type="ECO:0000256" key="3">
    <source>
        <dbReference type="ARBA" id="ARBA00022723"/>
    </source>
</evidence>
<dbReference type="InterPro" id="IPR007865">
    <property type="entry name" value="Aminopep_P_N"/>
</dbReference>
<keyword evidence="9" id="KW-1185">Reference proteome</keyword>
<dbReference type="GO" id="GO:0070006">
    <property type="term" value="F:metalloaminopeptidase activity"/>
    <property type="evidence" value="ECO:0007669"/>
    <property type="project" value="InterPro"/>
</dbReference>
<dbReference type="SUPFAM" id="SSF53092">
    <property type="entry name" value="Creatinase/prolidase N-terminal domain"/>
    <property type="match status" value="1"/>
</dbReference>
<feature type="domain" description="Aminopeptidase P N-terminal" evidence="7">
    <location>
        <begin position="5"/>
        <end position="154"/>
    </location>
</feature>
<comment type="similarity">
    <text evidence="2 6">Belongs to the peptidase M24B family.</text>
</comment>
<comment type="caution">
    <text evidence="8">The sequence shown here is derived from an EMBL/GenBank/DDBJ whole genome shotgun (WGS) entry which is preliminary data.</text>
</comment>
<comment type="cofactor">
    <cofactor evidence="1">
        <name>Mn(2+)</name>
        <dbReference type="ChEBI" id="CHEBI:29035"/>
    </cofactor>
</comment>
<dbReference type="Gene3D" id="3.90.230.10">
    <property type="entry name" value="Creatinase/methionine aminopeptidase superfamily"/>
    <property type="match status" value="1"/>
</dbReference>
<evidence type="ECO:0000313" key="8">
    <source>
        <dbReference type="EMBL" id="GJJ14148.1"/>
    </source>
</evidence>
<dbReference type="GO" id="GO:0030145">
    <property type="term" value="F:manganese ion binding"/>
    <property type="evidence" value="ECO:0007669"/>
    <property type="project" value="InterPro"/>
</dbReference>
<protein>
    <recommendedName>
        <fullName evidence="7">Aminopeptidase P N-terminal domain-containing protein</fullName>
    </recommendedName>
</protein>
<dbReference type="InterPro" id="IPR052433">
    <property type="entry name" value="X-Pro_dipept-like"/>
</dbReference>
<dbReference type="EMBL" id="BPWL01000009">
    <property type="protein sequence ID" value="GJJ14148.1"/>
    <property type="molecule type" value="Genomic_DNA"/>
</dbReference>
<dbReference type="GO" id="GO:0006508">
    <property type="term" value="P:proteolysis"/>
    <property type="evidence" value="ECO:0007669"/>
    <property type="project" value="TreeGrafter"/>
</dbReference>
<dbReference type="Gene3D" id="3.40.350.10">
    <property type="entry name" value="Creatinase/prolidase N-terminal domain"/>
    <property type="match status" value="1"/>
</dbReference>
<dbReference type="InterPro" id="IPR029149">
    <property type="entry name" value="Creatin/AminoP/Spt16_N"/>
</dbReference>
<accession>A0AAV5AKX8</accession>
<dbReference type="CDD" id="cd01087">
    <property type="entry name" value="Prolidase"/>
    <property type="match status" value="1"/>
</dbReference>
<dbReference type="InterPro" id="IPR036005">
    <property type="entry name" value="Creatinase/aminopeptidase-like"/>
</dbReference>
<name>A0AAV5AKX8_9AGAM</name>
<reference evidence="8" key="1">
    <citation type="submission" date="2021-10" db="EMBL/GenBank/DDBJ databases">
        <title>De novo Genome Assembly of Clathrus columnatus (Basidiomycota, Fungi) Using Illumina and Nanopore Sequence Data.</title>
        <authorList>
            <person name="Ogiso-Tanaka E."/>
            <person name="Itagaki H."/>
            <person name="Hosoya T."/>
            <person name="Hosaka K."/>
        </authorList>
    </citation>
    <scope>NUCLEOTIDE SEQUENCE</scope>
    <source>
        <strain evidence="8">MO-923</strain>
    </source>
</reference>
<keyword evidence="4" id="KW-0378">Hydrolase</keyword>
<keyword evidence="3 6" id="KW-0479">Metal-binding</keyword>
<organism evidence="8 9">
    <name type="scientific">Clathrus columnatus</name>
    <dbReference type="NCBI Taxonomy" id="1419009"/>
    <lineage>
        <taxon>Eukaryota</taxon>
        <taxon>Fungi</taxon>
        <taxon>Dikarya</taxon>
        <taxon>Basidiomycota</taxon>
        <taxon>Agaricomycotina</taxon>
        <taxon>Agaricomycetes</taxon>
        <taxon>Phallomycetidae</taxon>
        <taxon>Phallales</taxon>
        <taxon>Clathraceae</taxon>
        <taxon>Clathrus</taxon>
    </lineage>
</organism>
<dbReference type="SUPFAM" id="SSF55920">
    <property type="entry name" value="Creatinase/aminopeptidase"/>
    <property type="match status" value="1"/>
</dbReference>
<evidence type="ECO:0000259" key="7">
    <source>
        <dbReference type="SMART" id="SM01011"/>
    </source>
</evidence>
<evidence type="ECO:0000256" key="1">
    <source>
        <dbReference type="ARBA" id="ARBA00001936"/>
    </source>
</evidence>
<dbReference type="Proteomes" id="UP001050691">
    <property type="component" value="Unassembled WGS sequence"/>
</dbReference>
<dbReference type="InterPro" id="IPR000994">
    <property type="entry name" value="Pept_M24"/>
</dbReference>
<gene>
    <name evidence="8" type="ORF">Clacol_008408</name>
</gene>
<dbReference type="InterPro" id="IPR001131">
    <property type="entry name" value="Peptidase_M24B_aminopep-P_CS"/>
</dbReference>
<dbReference type="Pfam" id="PF05195">
    <property type="entry name" value="AMP_N"/>
    <property type="match status" value="1"/>
</dbReference>
<dbReference type="AlphaFoldDB" id="A0AAV5AKX8"/>
<dbReference type="Pfam" id="PF00557">
    <property type="entry name" value="Peptidase_M24"/>
    <property type="match status" value="1"/>
</dbReference>
<sequence length="535" mass="59409">MSPVLPIKEHASKVFDHLFKLLPDQLRGKPQIILLNGEQTPYRNDTDREMTFRQESNFFYLSNINIPDSHIVLFLNPSGVNKDINPNISLFVPPPDPLLIMWSIPPPAIDGLKTDYKDIASIHPTPTLIPFLSALLKSHPDAVVHTLPLWPGHPFPAQPAELQNLLLGGVNESKGVVTQEYLLRSIHLARLIKTPQEIALIRQANAISSRAHEVIMRLLGKGVKHLVFRDLASEKAGIPALPGEWLIEKEAEAEAVFVASCRREGAIHQAYRPIVAASTRAATLHYCCNDREFAWGPIRQHGNGHAHDQDILLIDAGSEWDNYASDITRTMPVGNGGKFTSEAREIYTIVLKMQQESLSALKPGIHWDEIQYLCHRILISEFIKLGIFKGKEEEILQSGVSAAFFPHGVGHSLGLDVHDVPSASKPVGADGKVLPEFESELARKTHPSFYSYLRLRRVLEAGMVVTVEPGCYFSSHLLAPIRNSNLIDHTILARYEDVGGVRIEDVVWITSRGCENLTTVGSSVDWVEKVCAGDI</sequence>
<dbReference type="SMART" id="SM01011">
    <property type="entry name" value="AMP_N"/>
    <property type="match status" value="1"/>
</dbReference>
<evidence type="ECO:0000256" key="6">
    <source>
        <dbReference type="RuleBase" id="RU000590"/>
    </source>
</evidence>
<dbReference type="PROSITE" id="PS00491">
    <property type="entry name" value="PROLINE_PEPTIDASE"/>
    <property type="match status" value="1"/>
</dbReference>